<reference evidence="2 3" key="1">
    <citation type="journal article" date="2019" name="Int. J. Syst. Evol. Microbiol.">
        <title>The Global Catalogue of Microorganisms (GCM) 10K type strain sequencing project: providing services to taxonomists for standard genome sequencing and annotation.</title>
        <authorList>
            <consortium name="The Broad Institute Genomics Platform"/>
            <consortium name="The Broad Institute Genome Sequencing Center for Infectious Disease"/>
            <person name="Wu L."/>
            <person name="Ma J."/>
        </authorList>
    </citation>
    <scope>NUCLEOTIDE SEQUENCE [LARGE SCALE GENOMIC DNA]</scope>
    <source>
        <strain evidence="2 3">JCM 13378</strain>
    </source>
</reference>
<feature type="compositionally biased region" description="Low complexity" evidence="1">
    <location>
        <begin position="130"/>
        <end position="140"/>
    </location>
</feature>
<comment type="caution">
    <text evidence="2">The sequence shown here is derived from an EMBL/GenBank/DDBJ whole genome shotgun (WGS) entry which is preliminary data.</text>
</comment>
<keyword evidence="3" id="KW-1185">Reference proteome</keyword>
<evidence type="ECO:0000256" key="1">
    <source>
        <dbReference type="SAM" id="MobiDB-lite"/>
    </source>
</evidence>
<evidence type="ECO:0000313" key="3">
    <source>
        <dbReference type="Proteomes" id="UP001501757"/>
    </source>
</evidence>
<feature type="compositionally biased region" description="Basic and acidic residues" evidence="1">
    <location>
        <begin position="109"/>
        <end position="129"/>
    </location>
</feature>
<feature type="compositionally biased region" description="Low complexity" evidence="1">
    <location>
        <begin position="72"/>
        <end position="86"/>
    </location>
</feature>
<feature type="region of interest" description="Disordered" evidence="1">
    <location>
        <begin position="24"/>
        <end position="280"/>
    </location>
</feature>
<feature type="compositionally biased region" description="Low complexity" evidence="1">
    <location>
        <begin position="267"/>
        <end position="278"/>
    </location>
</feature>
<name>A0ABN0WPG3_9ALTE</name>
<gene>
    <name evidence="2" type="ORF">GCM10009092_05030</name>
</gene>
<evidence type="ECO:0008006" key="4">
    <source>
        <dbReference type="Google" id="ProtNLM"/>
    </source>
</evidence>
<proteinExistence type="predicted"/>
<feature type="compositionally biased region" description="Polar residues" evidence="1">
    <location>
        <begin position="203"/>
        <end position="228"/>
    </location>
</feature>
<accession>A0ABN0WPG3</accession>
<dbReference type="InterPro" id="IPR021973">
    <property type="entry name" value="SprA-related"/>
</dbReference>
<dbReference type="Proteomes" id="UP001501757">
    <property type="component" value="Unassembled WGS sequence"/>
</dbReference>
<sequence>MMNIVAPALTAIPLNTANFNTEAARRDNIARETVPQLSNTENSAAESGLGSESDRVKTPGQAPQPVTYEKPQANQQALAQGQNGQNKDNGEDPSAGKQDAKDQQQQSAEQKKVEELKQRDQEVRAHEQAHAATGGQHAGAPSYEFETGPDGKRYAVGGEVNIDISEEKSPQDTLRKMQQVRAAALAPAEPSPQDLRVAAEAQQKASQARQDIASQSADKADQAYQSAFSAEDAKPTTNIASAPELDEIVDGNVSPPTRKLQEDDPVAEAAGLESSSAEFKQSQASLDFDITARSLRIESFYQQISQPREYSLRHSA</sequence>
<feature type="compositionally biased region" description="Polar residues" evidence="1">
    <location>
        <begin position="35"/>
        <end position="45"/>
    </location>
</feature>
<evidence type="ECO:0000313" key="2">
    <source>
        <dbReference type="EMBL" id="GAA0343418.1"/>
    </source>
</evidence>
<dbReference type="EMBL" id="BAAAEI010000003">
    <property type="protein sequence ID" value="GAA0343418.1"/>
    <property type="molecule type" value="Genomic_DNA"/>
</dbReference>
<feature type="compositionally biased region" description="Basic and acidic residues" evidence="1">
    <location>
        <begin position="165"/>
        <end position="175"/>
    </location>
</feature>
<dbReference type="Pfam" id="PF12118">
    <property type="entry name" value="SprA-related"/>
    <property type="match status" value="1"/>
</dbReference>
<organism evidence="2 3">
    <name type="scientific">Bowmanella denitrificans</name>
    <dbReference type="NCBI Taxonomy" id="366582"/>
    <lineage>
        <taxon>Bacteria</taxon>
        <taxon>Pseudomonadati</taxon>
        <taxon>Pseudomonadota</taxon>
        <taxon>Gammaproteobacteria</taxon>
        <taxon>Alteromonadales</taxon>
        <taxon>Alteromonadaceae</taxon>
        <taxon>Bowmanella</taxon>
    </lineage>
</organism>
<protein>
    <recommendedName>
        <fullName evidence="4">SrpA-related protein</fullName>
    </recommendedName>
</protein>